<sequence length="343" mass="37843">MGSNDALPNPIDASFIGRMDADFVAYYNKHIAIKPPTHAIDLAEVRANPQKWANPWCRDYSDLPYVNDHQIASGDGHVFTVRVYEPDETQFGPGPYPVHVNFHGGGYCFGDLTSDAVLLLKMRTRVGVVVVDVDYRLTPEHAFGKGTEDAWAAVQWVHTHAQEINARPDSISIGGISAGGFMSCVVQQLARDTGLPLKLAILSVPSTQTRRGMTKPEDSPFPSMAENALAPCLNWKRVAFFTKVAQISTTDEQWEALPPVWRSPIEAESLKGICDTFIATAGCDPLRDEGEAYGQKLIEAGVKVTVRRYTGVPHPWMHMEGLKKAEMYLDDVCRALHAAHRGE</sequence>
<dbReference type="PANTHER" id="PTHR48081">
    <property type="entry name" value="AB HYDROLASE SUPERFAMILY PROTEIN C4A8.06C"/>
    <property type="match status" value="1"/>
</dbReference>
<dbReference type="PANTHER" id="PTHR48081:SF8">
    <property type="entry name" value="ALPHA_BETA HYDROLASE FOLD-3 DOMAIN-CONTAINING PROTEIN-RELATED"/>
    <property type="match status" value="1"/>
</dbReference>
<dbReference type="Gene3D" id="3.40.50.1820">
    <property type="entry name" value="alpha/beta hydrolase"/>
    <property type="match status" value="1"/>
</dbReference>
<comment type="caution">
    <text evidence="3">The sequence shown here is derived from an EMBL/GenBank/DDBJ whole genome shotgun (WGS) entry which is preliminary data.</text>
</comment>
<proteinExistence type="predicted"/>
<evidence type="ECO:0000313" key="4">
    <source>
        <dbReference type="Proteomes" id="UP001642406"/>
    </source>
</evidence>
<dbReference type="SUPFAM" id="SSF53474">
    <property type="entry name" value="alpha/beta-Hydrolases"/>
    <property type="match status" value="1"/>
</dbReference>
<evidence type="ECO:0000313" key="3">
    <source>
        <dbReference type="EMBL" id="CAK7231701.1"/>
    </source>
</evidence>
<reference evidence="3 4" key="1">
    <citation type="submission" date="2024-01" db="EMBL/GenBank/DDBJ databases">
        <authorList>
            <person name="Allen C."/>
            <person name="Tagirdzhanova G."/>
        </authorList>
    </citation>
    <scope>NUCLEOTIDE SEQUENCE [LARGE SCALE GENOMIC DNA]</scope>
</reference>
<evidence type="ECO:0000256" key="1">
    <source>
        <dbReference type="ARBA" id="ARBA00022801"/>
    </source>
</evidence>
<dbReference type="InterPro" id="IPR050300">
    <property type="entry name" value="GDXG_lipolytic_enzyme"/>
</dbReference>
<dbReference type="EMBL" id="CAWUHC010000097">
    <property type="protein sequence ID" value="CAK7231701.1"/>
    <property type="molecule type" value="Genomic_DNA"/>
</dbReference>
<protein>
    <recommendedName>
        <fullName evidence="2">Alpha/beta hydrolase fold-3 domain-containing protein</fullName>
    </recommendedName>
</protein>
<evidence type="ECO:0000259" key="2">
    <source>
        <dbReference type="Pfam" id="PF07859"/>
    </source>
</evidence>
<organism evidence="3 4">
    <name type="scientific">Sporothrix bragantina</name>
    <dbReference type="NCBI Taxonomy" id="671064"/>
    <lineage>
        <taxon>Eukaryota</taxon>
        <taxon>Fungi</taxon>
        <taxon>Dikarya</taxon>
        <taxon>Ascomycota</taxon>
        <taxon>Pezizomycotina</taxon>
        <taxon>Sordariomycetes</taxon>
        <taxon>Sordariomycetidae</taxon>
        <taxon>Ophiostomatales</taxon>
        <taxon>Ophiostomataceae</taxon>
        <taxon>Sporothrix</taxon>
    </lineage>
</organism>
<feature type="domain" description="Alpha/beta hydrolase fold-3" evidence="2">
    <location>
        <begin position="100"/>
        <end position="317"/>
    </location>
</feature>
<dbReference type="Proteomes" id="UP001642406">
    <property type="component" value="Unassembled WGS sequence"/>
</dbReference>
<accession>A0ABP0CII4</accession>
<name>A0ABP0CII4_9PEZI</name>
<keyword evidence="1" id="KW-0378">Hydrolase</keyword>
<keyword evidence="4" id="KW-1185">Reference proteome</keyword>
<dbReference type="InterPro" id="IPR013094">
    <property type="entry name" value="AB_hydrolase_3"/>
</dbReference>
<dbReference type="InterPro" id="IPR029058">
    <property type="entry name" value="AB_hydrolase_fold"/>
</dbReference>
<gene>
    <name evidence="3" type="ORF">SBRCBS47491_008020</name>
</gene>
<dbReference type="Pfam" id="PF07859">
    <property type="entry name" value="Abhydrolase_3"/>
    <property type="match status" value="1"/>
</dbReference>